<protein>
    <submittedName>
        <fullName evidence="1">Uncharacterized protein</fullName>
    </submittedName>
</protein>
<reference evidence="1" key="1">
    <citation type="submission" date="2024-05" db="EMBL/GenBank/DDBJ databases">
        <title>Draft genome assemblies of 36 bacteria isolated from hibernating arctic ground squirrels.</title>
        <authorList>
            <person name="McKee H."/>
            <person name="Mullen L."/>
            <person name="Drown D.M."/>
            <person name="Duddleston K.N."/>
        </authorList>
    </citation>
    <scope>NUCLEOTIDE SEQUENCE</scope>
    <source>
        <strain evidence="1">AR004</strain>
    </source>
</reference>
<evidence type="ECO:0000313" key="1">
    <source>
        <dbReference type="EMBL" id="XCP83398.1"/>
    </source>
</evidence>
<gene>
    <name evidence="1" type="ORF">ABXS69_03040</name>
</gene>
<sequence length="195" mass="22079">MNCARCTLADLGMTVSTGRVVEFRSREYLAHEQSDGAVPMVYPANITRQRVVHPRDSVRKPQWFRATEPVHTKFLVPAGTYVLLKRFSAKEGKRRLVAAVWPEDGRQPAFDNKLKYIHRAGHRRDPEVAIGGAVWLNSNPVDDYYRAFSGHTQANAGDLRQMRFPSLDQLCQLGQGSHIHPENNPCGHLAQRPIR</sequence>
<dbReference type="EMBL" id="CP159989">
    <property type="protein sequence ID" value="XCP83398.1"/>
    <property type="molecule type" value="Genomic_DNA"/>
</dbReference>
<organism evidence="1">
    <name type="scientific">Actinomyces timonensis</name>
    <dbReference type="NCBI Taxonomy" id="1288391"/>
    <lineage>
        <taxon>Bacteria</taxon>
        <taxon>Bacillati</taxon>
        <taxon>Actinomycetota</taxon>
        <taxon>Actinomycetes</taxon>
        <taxon>Actinomycetales</taxon>
        <taxon>Actinomycetaceae</taxon>
        <taxon>Actinomyces</taxon>
    </lineage>
</organism>
<dbReference type="AlphaFoldDB" id="A0AAU8N7L2"/>
<name>A0AAU8N7L2_9ACTO</name>
<accession>A0AAU8N7L2</accession>
<dbReference type="RefSeq" id="WP_366181604.1">
    <property type="nucleotide sequence ID" value="NZ_CP159989.1"/>
</dbReference>
<proteinExistence type="predicted"/>